<dbReference type="SUPFAM" id="SSF52833">
    <property type="entry name" value="Thioredoxin-like"/>
    <property type="match status" value="1"/>
</dbReference>
<evidence type="ECO:0000313" key="8">
    <source>
        <dbReference type="Proteomes" id="UP000316343"/>
    </source>
</evidence>
<dbReference type="AlphaFoldDB" id="A0A547P8L0"/>
<dbReference type="InterPro" id="IPR013766">
    <property type="entry name" value="Thioredoxin_domain"/>
</dbReference>
<gene>
    <name evidence="7" type="ORF">FGU71_00175</name>
</gene>
<dbReference type="Gene3D" id="3.40.30.10">
    <property type="entry name" value="Glutaredoxin"/>
    <property type="match status" value="1"/>
</dbReference>
<dbReference type="CDD" id="cd03010">
    <property type="entry name" value="TlpA_like_DsbE"/>
    <property type="match status" value="1"/>
</dbReference>
<sequence>MRPVFFIPLALFLFFAGLAGYMLTQDKDQMVPSGMIDKPLPEFSLPPAVDGLPGAARANFLGGKPKLLNVWASWCLPCIAEAPQLEALKDQGVEIIGIAIRDKPADVANFLNRYGNPYTRIGADDISQLQIEIGAAGVPETFVIDGEGNIRYQHIGDIRAEDVPELLKILQDVE</sequence>
<dbReference type="RefSeq" id="WP_142786702.1">
    <property type="nucleotide sequence ID" value="NZ_VHJK01000001.1"/>
</dbReference>
<proteinExistence type="inferred from homology"/>
<keyword evidence="4" id="KW-1015">Disulfide bond</keyword>
<dbReference type="EMBL" id="VHJK01000001">
    <property type="protein sequence ID" value="TRD10443.1"/>
    <property type="molecule type" value="Genomic_DNA"/>
</dbReference>
<dbReference type="GO" id="GO:0015036">
    <property type="term" value="F:disulfide oxidoreductase activity"/>
    <property type="evidence" value="ECO:0007669"/>
    <property type="project" value="InterPro"/>
</dbReference>
<evidence type="ECO:0000256" key="3">
    <source>
        <dbReference type="ARBA" id="ARBA00022748"/>
    </source>
</evidence>
<evidence type="ECO:0000256" key="1">
    <source>
        <dbReference type="ARBA" id="ARBA00004196"/>
    </source>
</evidence>
<reference evidence="7 8" key="1">
    <citation type="submission" date="2019-06" db="EMBL/GenBank/DDBJ databases">
        <title>Erythrobacter insulae sp. nov., isolated from a tidal flat.</title>
        <authorList>
            <person name="Yoon J.-H."/>
        </authorList>
    </citation>
    <scope>NUCLEOTIDE SEQUENCE [LARGE SCALE GENOMIC DNA]</scope>
    <source>
        <strain evidence="7 8">JBTF-M21</strain>
    </source>
</reference>
<dbReference type="PANTHER" id="PTHR42852:SF6">
    <property type="entry name" value="THIOL:DISULFIDE INTERCHANGE PROTEIN DSBE"/>
    <property type="match status" value="1"/>
</dbReference>
<feature type="domain" description="Thioredoxin" evidence="6">
    <location>
        <begin position="34"/>
        <end position="172"/>
    </location>
</feature>
<evidence type="ECO:0000256" key="2">
    <source>
        <dbReference type="ARBA" id="ARBA00007758"/>
    </source>
</evidence>
<dbReference type="PROSITE" id="PS51352">
    <property type="entry name" value="THIOREDOXIN_2"/>
    <property type="match status" value="1"/>
</dbReference>
<dbReference type="NCBIfam" id="TIGR00385">
    <property type="entry name" value="dsbE"/>
    <property type="match status" value="1"/>
</dbReference>
<evidence type="ECO:0000256" key="4">
    <source>
        <dbReference type="ARBA" id="ARBA00023157"/>
    </source>
</evidence>
<accession>A0A547P8L0</accession>
<comment type="caution">
    <text evidence="7">The sequence shown here is derived from an EMBL/GenBank/DDBJ whole genome shotgun (WGS) entry which is preliminary data.</text>
</comment>
<dbReference type="InterPro" id="IPR050553">
    <property type="entry name" value="Thioredoxin_ResA/DsbE_sf"/>
</dbReference>
<comment type="subcellular location">
    <subcellularLocation>
        <location evidence="1">Cell envelope</location>
    </subcellularLocation>
</comment>
<name>A0A547P8L0_9SPHN</name>
<evidence type="ECO:0000259" key="6">
    <source>
        <dbReference type="PROSITE" id="PS51352"/>
    </source>
</evidence>
<protein>
    <submittedName>
        <fullName evidence="7">DsbE family thiol:disulfide interchange protein</fullName>
    </submittedName>
</protein>
<dbReference type="GO" id="GO:0017004">
    <property type="term" value="P:cytochrome complex assembly"/>
    <property type="evidence" value="ECO:0007669"/>
    <property type="project" value="UniProtKB-KW"/>
</dbReference>
<dbReference type="Pfam" id="PF08534">
    <property type="entry name" value="Redoxin"/>
    <property type="match status" value="1"/>
</dbReference>
<dbReference type="InterPro" id="IPR004799">
    <property type="entry name" value="Periplasmic_diS_OxRdtase_DsbE"/>
</dbReference>
<comment type="similarity">
    <text evidence="2">Belongs to the thioredoxin family. DsbE subfamily.</text>
</comment>
<dbReference type="GO" id="GO:0030288">
    <property type="term" value="C:outer membrane-bounded periplasmic space"/>
    <property type="evidence" value="ECO:0007669"/>
    <property type="project" value="InterPro"/>
</dbReference>
<dbReference type="InterPro" id="IPR036249">
    <property type="entry name" value="Thioredoxin-like_sf"/>
</dbReference>
<organism evidence="7 8">
    <name type="scientific">Erythrobacter insulae</name>
    <dbReference type="NCBI Taxonomy" id="2584124"/>
    <lineage>
        <taxon>Bacteria</taxon>
        <taxon>Pseudomonadati</taxon>
        <taxon>Pseudomonadota</taxon>
        <taxon>Alphaproteobacteria</taxon>
        <taxon>Sphingomonadales</taxon>
        <taxon>Erythrobacteraceae</taxon>
        <taxon>Erythrobacter/Porphyrobacter group</taxon>
        <taxon>Erythrobacter</taxon>
    </lineage>
</organism>
<keyword evidence="8" id="KW-1185">Reference proteome</keyword>
<dbReference type="PANTHER" id="PTHR42852">
    <property type="entry name" value="THIOL:DISULFIDE INTERCHANGE PROTEIN DSBE"/>
    <property type="match status" value="1"/>
</dbReference>
<dbReference type="Proteomes" id="UP000316343">
    <property type="component" value="Unassembled WGS sequence"/>
</dbReference>
<keyword evidence="5" id="KW-0676">Redox-active center</keyword>
<evidence type="ECO:0000313" key="7">
    <source>
        <dbReference type="EMBL" id="TRD10443.1"/>
    </source>
</evidence>
<keyword evidence="3" id="KW-0201">Cytochrome c-type biogenesis</keyword>
<dbReference type="OrthoDB" id="9799347at2"/>
<dbReference type="InterPro" id="IPR013740">
    <property type="entry name" value="Redoxin"/>
</dbReference>
<evidence type="ECO:0000256" key="5">
    <source>
        <dbReference type="ARBA" id="ARBA00023284"/>
    </source>
</evidence>